<organism evidence="1 2">
    <name type="scientific">Candidatus Anaerobiospirillum pullicola</name>
    <dbReference type="NCBI Taxonomy" id="2838451"/>
    <lineage>
        <taxon>Bacteria</taxon>
        <taxon>Pseudomonadati</taxon>
        <taxon>Pseudomonadota</taxon>
        <taxon>Gammaproteobacteria</taxon>
        <taxon>Aeromonadales</taxon>
        <taxon>Succinivibrionaceae</taxon>
        <taxon>Anaerobiospirillum</taxon>
    </lineage>
</organism>
<accession>A0A948WYR8</accession>
<name>A0A948WYR8_9GAMM</name>
<protein>
    <submittedName>
        <fullName evidence="1">Uncharacterized protein</fullName>
    </submittedName>
</protein>
<dbReference type="AlphaFoldDB" id="A0A948WYR8"/>
<sequence length="779" mass="86408">MATPSIPNKNFIQFLQIYGPWAGGSNQFDEHVQNTARKLGVTPFNINLPQQDLYVEQIKKLLDGSNVQIHGHSVAILISGQAGDGKTHFLHRLFQELAGQPYFLSPDEAELKWQELCADDASGEQAFAGCLQFSAGNCDFTVVKDLTEVVEAKPQVNLLLRHELEAILREHEAAPAVTTAASAAATAAPASATAATETAAATPAIPATPSRRKIMLLAGNNGKFLEFCVSSDQSSHSHVFKTLRDHMERHMLMHAPFQAAGVKIFDMSACISVDVIKNIFTTLIDPESAYWQPCKDCALYATCPIVRNCCSLQQTQVLTRFCEICELLKDSGMAFSIRNVLLIIANALLGMTPSISEITTKSGKRSTSKRLDASNYLTCQKVSKDKERILAQRSLPFDNLLGLNLISKPPIFEPLAQMGVGEFSSKLIDNFMLFGEHDSALTGAHQQQLQSQDRFGLYPQVQKLMAQLRDNEQVSDDREQINLEESQTKLQLEQMQQALSSLRRVLFFTMPYNDYSRGDFNLGLFKPYLLTAGKFSAEYLYLKRRLELPEVDLSIDAVAKDLIVGLNRAFTVMMVLKDDDKVFVSTNNKLNPTAYCVIYNKSQFMVSVGGDNASRLEFALSQDMDGIPALIYRYQRKDAQAAPDVNQLMQQLMLMQSQGVFTGVEASALINRLEQQKQQKQQAATPPTQLQPELKLTPKMCEYLLSLAHGVMGLSFSAECNEEINAFKADMDAIITSRLWHKEEAAAQNNHAVLSNETIDKTLSNIIFCDINAAGSIAW</sequence>
<comment type="caution">
    <text evidence="1">The sequence shown here is derived from an EMBL/GenBank/DDBJ whole genome shotgun (WGS) entry which is preliminary data.</text>
</comment>
<reference evidence="1" key="2">
    <citation type="submission" date="2021-04" db="EMBL/GenBank/DDBJ databases">
        <authorList>
            <person name="Gilroy R."/>
        </authorList>
    </citation>
    <scope>NUCLEOTIDE SEQUENCE</scope>
    <source>
        <strain evidence="1">378</strain>
    </source>
</reference>
<proteinExistence type="predicted"/>
<gene>
    <name evidence="1" type="ORF">H9847_09515</name>
</gene>
<evidence type="ECO:0000313" key="2">
    <source>
        <dbReference type="Proteomes" id="UP000733611"/>
    </source>
</evidence>
<dbReference type="EMBL" id="JAHLFE010000193">
    <property type="protein sequence ID" value="MBU3845080.1"/>
    <property type="molecule type" value="Genomic_DNA"/>
</dbReference>
<dbReference type="Proteomes" id="UP000733611">
    <property type="component" value="Unassembled WGS sequence"/>
</dbReference>
<evidence type="ECO:0000313" key="1">
    <source>
        <dbReference type="EMBL" id="MBU3845080.1"/>
    </source>
</evidence>
<reference evidence="1" key="1">
    <citation type="journal article" date="2021" name="PeerJ">
        <title>Extensive microbial diversity within the chicken gut microbiome revealed by metagenomics and culture.</title>
        <authorList>
            <person name="Gilroy R."/>
            <person name="Ravi A."/>
            <person name="Getino M."/>
            <person name="Pursley I."/>
            <person name="Horton D.L."/>
            <person name="Alikhan N.F."/>
            <person name="Baker D."/>
            <person name="Gharbi K."/>
            <person name="Hall N."/>
            <person name="Watson M."/>
            <person name="Adriaenssens E.M."/>
            <person name="Foster-Nyarko E."/>
            <person name="Jarju S."/>
            <person name="Secka A."/>
            <person name="Antonio M."/>
            <person name="Oren A."/>
            <person name="Chaudhuri R.R."/>
            <person name="La Ragione R."/>
            <person name="Hildebrand F."/>
            <person name="Pallen M.J."/>
        </authorList>
    </citation>
    <scope>NUCLEOTIDE SEQUENCE</scope>
    <source>
        <strain evidence="1">378</strain>
    </source>
</reference>